<reference evidence="3 4" key="1">
    <citation type="submission" date="2022-06" db="EMBL/GenBank/DDBJ databases">
        <authorList>
            <person name="Jeon C.O."/>
        </authorList>
    </citation>
    <scope>NUCLEOTIDE SEQUENCE [LARGE SCALE GENOMIC DNA]</scope>
    <source>
        <strain evidence="3 4">KCTC 13943</strain>
    </source>
</reference>
<feature type="domain" description="Putative glycogen debranching enzyme N-terminal" evidence="1">
    <location>
        <begin position="6"/>
        <end position="190"/>
    </location>
</feature>
<dbReference type="Pfam" id="PF22422">
    <property type="entry name" value="MGH1-like_GH"/>
    <property type="match status" value="1"/>
</dbReference>
<dbReference type="InterPro" id="IPR012341">
    <property type="entry name" value="6hp_glycosidase-like_sf"/>
</dbReference>
<dbReference type="Pfam" id="PF14742">
    <property type="entry name" value="GDE_N_bis"/>
    <property type="match status" value="1"/>
</dbReference>
<evidence type="ECO:0000313" key="4">
    <source>
        <dbReference type="Proteomes" id="UP001523262"/>
    </source>
</evidence>
<dbReference type="Gene3D" id="1.50.10.10">
    <property type="match status" value="1"/>
</dbReference>
<comment type="caution">
    <text evidence="3">The sequence shown here is derived from an EMBL/GenBank/DDBJ whole genome shotgun (WGS) entry which is preliminary data.</text>
</comment>
<evidence type="ECO:0000313" key="3">
    <source>
        <dbReference type="EMBL" id="MCM2534355.1"/>
    </source>
</evidence>
<evidence type="ECO:0000259" key="1">
    <source>
        <dbReference type="Pfam" id="PF14742"/>
    </source>
</evidence>
<proteinExistence type="predicted"/>
<gene>
    <name evidence="3" type="ORF">NDK43_20905</name>
</gene>
<organism evidence="3 4">
    <name type="scientific">Neobacillus pocheonensis</name>
    <dbReference type="NCBI Taxonomy" id="363869"/>
    <lineage>
        <taxon>Bacteria</taxon>
        <taxon>Bacillati</taxon>
        <taxon>Bacillota</taxon>
        <taxon>Bacilli</taxon>
        <taxon>Bacillales</taxon>
        <taxon>Bacillaceae</taxon>
        <taxon>Neobacillus</taxon>
    </lineage>
</organism>
<name>A0ABT0WFJ4_9BACI</name>
<dbReference type="SUPFAM" id="SSF48208">
    <property type="entry name" value="Six-hairpin glycosidases"/>
    <property type="match status" value="1"/>
</dbReference>
<feature type="domain" description="Mannosylglycerate hydrolase MGH1-like glycoside hydrolase" evidence="2">
    <location>
        <begin position="331"/>
        <end position="581"/>
    </location>
</feature>
<dbReference type="InterPro" id="IPR054491">
    <property type="entry name" value="MGH1-like_GH"/>
</dbReference>
<evidence type="ECO:0000259" key="2">
    <source>
        <dbReference type="Pfam" id="PF22422"/>
    </source>
</evidence>
<dbReference type="InterPro" id="IPR008928">
    <property type="entry name" value="6-hairpin_glycosidase_sf"/>
</dbReference>
<sequence>MDYQVIKEGDLFILTDQNGDISRNNQNGYGLYTKDTRFLSQMEIYIDGEKPSRLSSTATKSYVASFRLMKEKKDVGAIEITRNRLISDGVLYENISFVNYYPYTTTFDFTAAFDADFQDMFIVRKFRTGDVGEIIGKEIKENALSVQYRGADNIIRETRISWNVKEARIDEERNVHFSITLEPKETQSICFFIVPVIDGQAGAVLSYEEAYQQLEKSYEKWYEETTKATTNSPVFNELFQRGRQDLRMLMTDVGYGETPVAGLPWFAVPFGRDSLITSLFMLPLNPEKVKGTLRTLAAYQGSKTDLWLDEQPGKIMHEIRFGELVNTNQSPFSPYYGTVDSTPLFLILIGEYFRWTGDLLLIEELKPNILNALAWIDGVIEQRGTGFLTYHQEAEKGFPNQGWKDSSNSVVHQYGDYAMSPIALAEVQGYVYQAKKELAPIFRLLGEQQKADQLEKEAEKLQRAFENTFWMEEEQYYTIALDKQMQQVKSVTSNPGHLLFSGLPNPNRSDLVVKKLMAEDMFSGYGIRTMSTEAAGYYPMSYHNGSVWPHDNAMILLGLSRLGYKKETSAVISSLLEASKSFAYQRLPELFCGYESAIGYAVPYPSTCSPQAWAAGTVFVFLQAMLGLTPNAFDKEIQLDPVLPENLNELSVENIHIGSGYLSLKIVRTNEKRFAIDILQNTTGFEVTCLSNHRAPQVS</sequence>
<dbReference type="EMBL" id="JAMQCR010000002">
    <property type="protein sequence ID" value="MCM2534355.1"/>
    <property type="molecule type" value="Genomic_DNA"/>
</dbReference>
<keyword evidence="4" id="KW-1185">Reference proteome</keyword>
<accession>A0ABT0WFJ4</accession>
<protein>
    <submittedName>
        <fullName evidence="3">Amylo-alpha-1,6-glucosidase</fullName>
    </submittedName>
</protein>
<dbReference type="Proteomes" id="UP001523262">
    <property type="component" value="Unassembled WGS sequence"/>
</dbReference>
<dbReference type="InterPro" id="IPR032856">
    <property type="entry name" value="GDE_N_bis"/>
</dbReference>